<evidence type="ECO:0000313" key="1">
    <source>
        <dbReference type="EMBL" id="KXT91217.1"/>
    </source>
</evidence>
<gene>
    <name evidence="1" type="ORF">SORDD21_00904</name>
</gene>
<dbReference type="Proteomes" id="UP000070053">
    <property type="component" value="Unassembled WGS sequence"/>
</dbReference>
<sequence length="185" mass="19347">MPDSAVVDSATVSDEEAVDVATDVASDLTAEAADWLFATEASDTCEVASFKAASLFEATSGFTALSATWLDGVSELATVSAAEVASAADLEVSGPDFPSDSGTVSFFSVEVLGESVLANVLAATAFPPKNMKAATATEATPTLNLRTEYRSRFSALALCNLRRAFLSMNVSPCFKYSPTTYYAIF</sequence>
<proteinExistence type="predicted"/>
<comment type="caution">
    <text evidence="1">The sequence shown here is derived from an EMBL/GenBank/DDBJ whole genome shotgun (WGS) entry which is preliminary data.</text>
</comment>
<organism evidence="1 2">
    <name type="scientific">Streptococcus oralis</name>
    <dbReference type="NCBI Taxonomy" id="1303"/>
    <lineage>
        <taxon>Bacteria</taxon>
        <taxon>Bacillati</taxon>
        <taxon>Bacillota</taxon>
        <taxon>Bacilli</taxon>
        <taxon>Lactobacillales</taxon>
        <taxon>Streptococcaceae</taxon>
        <taxon>Streptococcus</taxon>
    </lineage>
</organism>
<dbReference type="EMBL" id="LQZP01000234">
    <property type="protein sequence ID" value="KXT91217.1"/>
    <property type="molecule type" value="Genomic_DNA"/>
</dbReference>
<name>A0A139PLN5_STROR</name>
<evidence type="ECO:0000313" key="2">
    <source>
        <dbReference type="Proteomes" id="UP000070053"/>
    </source>
</evidence>
<dbReference type="AlphaFoldDB" id="A0A139PLN5"/>
<reference evidence="1 2" key="1">
    <citation type="submission" date="2016-01" db="EMBL/GenBank/DDBJ databases">
        <title>Highly variable Streptococcus oralis are common among viridans streptococci isolated from primates.</title>
        <authorList>
            <person name="Denapaite D."/>
            <person name="Rieger M."/>
            <person name="Koendgen S."/>
            <person name="Brueckner R."/>
            <person name="Ochigava I."/>
            <person name="Kappeler P."/>
            <person name="Maetz-Rensing K."/>
            <person name="Leendertz F."/>
            <person name="Hakenbeck R."/>
        </authorList>
    </citation>
    <scope>NUCLEOTIDE SEQUENCE [LARGE SCALE GENOMIC DNA]</scope>
    <source>
        <strain evidence="1 2">DD21</strain>
    </source>
</reference>
<accession>A0A139PLN5</accession>
<protein>
    <submittedName>
        <fullName evidence="1">Uncharacterized protein</fullName>
    </submittedName>
</protein>